<organism evidence="1 2">
    <name type="scientific">Cesiribacter andamanensis AMV16</name>
    <dbReference type="NCBI Taxonomy" id="1279009"/>
    <lineage>
        <taxon>Bacteria</taxon>
        <taxon>Pseudomonadati</taxon>
        <taxon>Bacteroidota</taxon>
        <taxon>Cytophagia</taxon>
        <taxon>Cytophagales</taxon>
        <taxon>Cesiribacteraceae</taxon>
        <taxon>Cesiribacter</taxon>
    </lineage>
</organism>
<accession>M7N179</accession>
<keyword evidence="2" id="KW-1185">Reference proteome</keyword>
<dbReference type="OrthoDB" id="1523307at2"/>
<dbReference type="AlphaFoldDB" id="M7N179"/>
<evidence type="ECO:0000313" key="1">
    <source>
        <dbReference type="EMBL" id="EMR02433.1"/>
    </source>
</evidence>
<protein>
    <submittedName>
        <fullName evidence="1">Uncharacterized protein</fullName>
    </submittedName>
</protein>
<dbReference type="EMBL" id="AODQ01000058">
    <property type="protein sequence ID" value="EMR02433.1"/>
    <property type="molecule type" value="Genomic_DNA"/>
</dbReference>
<dbReference type="eggNOG" id="ENOG502ZA5E">
    <property type="taxonomic scope" value="Bacteria"/>
</dbReference>
<sequence>MKGLPQNWLTEGLIDFEYKKWVLLAYLQEVQRSFDRQALYPELSDLIQHYRNLTKLQEGKTQLQGAMPKKLTGADLRQLKLLYENLVQDDELMRELDAILSFSIPKIRQALEQGRNLYEWVEAKVSLTPVGIFPLYRREGYLLVQERLKVEACIYRYEVQVFQQEGERFGGINLEYLEQQPVTLMNTYEQIKLNLVKRYRELPNPATFLFLSELECPFEETLLPVAKRQLVRKVLTEAA</sequence>
<gene>
    <name evidence="1" type="ORF">ADICEAN_02419</name>
</gene>
<proteinExistence type="predicted"/>
<reference evidence="1 2" key="1">
    <citation type="journal article" date="2013" name="Genome Announc.">
        <title>Draft Genome Sequence of Cesiribacter andamanensis Strain AMV16T, Isolated from a Soil Sample from a Mud Volcano in the Andaman Islands, India.</title>
        <authorList>
            <person name="Shivaji S."/>
            <person name="Ara S."/>
            <person name="Begum Z."/>
            <person name="Srinivas T.N."/>
            <person name="Singh A."/>
            <person name="Kumar Pinnaka A."/>
        </authorList>
    </citation>
    <scope>NUCLEOTIDE SEQUENCE [LARGE SCALE GENOMIC DNA]</scope>
    <source>
        <strain evidence="1 2">AMV16</strain>
    </source>
</reference>
<dbReference type="STRING" id="1279009.ADICEAN_02419"/>
<evidence type="ECO:0000313" key="2">
    <source>
        <dbReference type="Proteomes" id="UP000011910"/>
    </source>
</evidence>
<name>M7N179_9BACT</name>
<dbReference type="RefSeq" id="WP_009195810.1">
    <property type="nucleotide sequence ID" value="NZ_AODQ01000058.1"/>
</dbReference>
<comment type="caution">
    <text evidence="1">The sequence shown here is derived from an EMBL/GenBank/DDBJ whole genome shotgun (WGS) entry which is preliminary data.</text>
</comment>
<dbReference type="Proteomes" id="UP000011910">
    <property type="component" value="Unassembled WGS sequence"/>
</dbReference>